<name>A0A2G5TRD3_9PELO</name>
<accession>A0A2G5TRD3</accession>
<dbReference type="AlphaFoldDB" id="A0A2G5TRD3"/>
<dbReference type="InterPro" id="IPR001810">
    <property type="entry name" value="F-box_dom"/>
</dbReference>
<evidence type="ECO:0000313" key="3">
    <source>
        <dbReference type="Proteomes" id="UP000230233"/>
    </source>
</evidence>
<reference evidence="3" key="1">
    <citation type="submission" date="2017-10" db="EMBL/GenBank/DDBJ databases">
        <title>Rapid genome shrinkage in a self-fertile nematode reveals novel sperm competition proteins.</title>
        <authorList>
            <person name="Yin D."/>
            <person name="Schwarz E.M."/>
            <person name="Thomas C.G."/>
            <person name="Felde R.L."/>
            <person name="Korf I.F."/>
            <person name="Cutter A.D."/>
            <person name="Schartner C.M."/>
            <person name="Ralston E.J."/>
            <person name="Meyer B.J."/>
            <person name="Haag E.S."/>
        </authorList>
    </citation>
    <scope>NUCLEOTIDE SEQUENCE [LARGE SCALE GENOMIC DNA]</scope>
    <source>
        <strain evidence="3">JU1422</strain>
    </source>
</reference>
<dbReference type="SUPFAM" id="SSF81383">
    <property type="entry name" value="F-box domain"/>
    <property type="match status" value="1"/>
</dbReference>
<evidence type="ECO:0000259" key="1">
    <source>
        <dbReference type="PROSITE" id="PS50181"/>
    </source>
</evidence>
<dbReference type="GO" id="GO:0045087">
    <property type="term" value="P:innate immune response"/>
    <property type="evidence" value="ECO:0007669"/>
    <property type="project" value="TreeGrafter"/>
</dbReference>
<dbReference type="PROSITE" id="PS50181">
    <property type="entry name" value="FBOX"/>
    <property type="match status" value="1"/>
</dbReference>
<dbReference type="Pfam" id="PF00646">
    <property type="entry name" value="F-box"/>
    <property type="match status" value="1"/>
</dbReference>
<protein>
    <recommendedName>
        <fullName evidence="1">F-box domain-containing protein</fullName>
    </recommendedName>
</protein>
<organism evidence="2 3">
    <name type="scientific">Caenorhabditis nigoni</name>
    <dbReference type="NCBI Taxonomy" id="1611254"/>
    <lineage>
        <taxon>Eukaryota</taxon>
        <taxon>Metazoa</taxon>
        <taxon>Ecdysozoa</taxon>
        <taxon>Nematoda</taxon>
        <taxon>Chromadorea</taxon>
        <taxon>Rhabditida</taxon>
        <taxon>Rhabditina</taxon>
        <taxon>Rhabditomorpha</taxon>
        <taxon>Rhabditoidea</taxon>
        <taxon>Rhabditidae</taxon>
        <taxon>Peloderinae</taxon>
        <taxon>Caenorhabditis</taxon>
    </lineage>
</organism>
<sequence>MSSLSEMPELVMENIMWFSDFRSVLTLRQVCRDFRNFIDDLNDSKLPDSKILKMGIISEPDENKIMLDFLESEDSFHRIEYSEYENSRKFQEKTTYLENLNIVDVAIRDLELILKFQKSNLECFSFCFDDFSIQDDSSIHNLPIKLSNMLNVTGRKIKTKKFTVKSHCQFQIMSVLPLAEPEILEFINLFSLDDNMELEIDEIAKTEQWKKAMIFRSDCHLLNLNVEDICHFSSCALKTNSISARDLDFLKKTYISSSNFESSYFELKNFNKNEEISNLWGPEFISGSTRQWYFRLKDSEKKIMRIEIYQDCDIQFDIVKMSEVRNGAIVHDYNEN</sequence>
<feature type="domain" description="F-box" evidence="1">
    <location>
        <begin position="1"/>
        <end position="54"/>
    </location>
</feature>
<dbReference type="InterPro" id="IPR036047">
    <property type="entry name" value="F-box-like_dom_sf"/>
</dbReference>
<keyword evidence="3" id="KW-1185">Reference proteome</keyword>
<dbReference type="SMART" id="SM00256">
    <property type="entry name" value="FBOX"/>
    <property type="match status" value="1"/>
</dbReference>
<dbReference type="EMBL" id="PDUG01000005">
    <property type="protein sequence ID" value="PIC29802.1"/>
    <property type="molecule type" value="Genomic_DNA"/>
</dbReference>
<gene>
    <name evidence="2" type="primary">Cnig_chr_V.g21269</name>
    <name evidence="2" type="ORF">B9Z55_021269</name>
</gene>
<proteinExistence type="predicted"/>
<evidence type="ECO:0000313" key="2">
    <source>
        <dbReference type="EMBL" id="PIC29802.1"/>
    </source>
</evidence>
<comment type="caution">
    <text evidence="2">The sequence shown here is derived from an EMBL/GenBank/DDBJ whole genome shotgun (WGS) entry which is preliminary data.</text>
</comment>
<dbReference type="Proteomes" id="UP000230233">
    <property type="component" value="Chromosome V"/>
</dbReference>
<dbReference type="CDD" id="cd22150">
    <property type="entry name" value="F-box_CeFBXA-like"/>
    <property type="match status" value="1"/>
</dbReference>
<dbReference type="PANTHER" id="PTHR23015:SF4">
    <property type="entry name" value="DUF38 DOMAIN-CONTAINING PROTEIN-RELATED"/>
    <property type="match status" value="1"/>
</dbReference>
<dbReference type="Pfam" id="PF01827">
    <property type="entry name" value="FTH"/>
    <property type="match status" value="1"/>
</dbReference>
<dbReference type="PANTHER" id="PTHR23015">
    <property type="entry name" value="UNCHARACTERIZED C.ELEGANS PROTEIN"/>
    <property type="match status" value="1"/>
</dbReference>
<dbReference type="InterPro" id="IPR040161">
    <property type="entry name" value="FB224"/>
</dbReference>
<dbReference type="InterPro" id="IPR002900">
    <property type="entry name" value="DUF38/FTH_CAE_spp"/>
</dbReference>